<dbReference type="Gene3D" id="1.10.1740.10">
    <property type="match status" value="1"/>
</dbReference>
<dbReference type="InterPro" id="IPR007627">
    <property type="entry name" value="RNA_pol_sigma70_r2"/>
</dbReference>
<evidence type="ECO:0000259" key="6">
    <source>
        <dbReference type="Pfam" id="PF08281"/>
    </source>
</evidence>
<evidence type="ECO:0000313" key="7">
    <source>
        <dbReference type="EMBL" id="OGD39737.1"/>
    </source>
</evidence>
<dbReference type="GO" id="GO:0016987">
    <property type="term" value="F:sigma factor activity"/>
    <property type="evidence" value="ECO:0007669"/>
    <property type="project" value="UniProtKB-KW"/>
</dbReference>
<dbReference type="SUPFAM" id="SSF88659">
    <property type="entry name" value="Sigma3 and sigma4 domains of RNA polymerase sigma factors"/>
    <property type="match status" value="1"/>
</dbReference>
<sequence length="195" mass="22741">MYLGNEPQNEPQNPDYSSLKDEEVLWLSQEKPSLYKMLVDRYQAAFLRKAQSIVKSPQEAEDIVQEAFVKIYFNAKKFTKQEGIEFKSWAYRVLVNVAITKYRKLKQERAVEFLDPVLYENLPHEQDLALVADAKAQVEPVLARLPKPMARLVALYYLEDKPYKDIAAQEGLTIPALKMKLFRAKKMLREELTKK</sequence>
<comment type="similarity">
    <text evidence="1">Belongs to the sigma-70 factor family. ECF subfamily.</text>
</comment>
<dbReference type="InterPro" id="IPR013325">
    <property type="entry name" value="RNA_pol_sigma_r2"/>
</dbReference>
<evidence type="ECO:0000256" key="2">
    <source>
        <dbReference type="ARBA" id="ARBA00023015"/>
    </source>
</evidence>
<reference evidence="7 8" key="1">
    <citation type="journal article" date="2016" name="Nat. Commun.">
        <title>Thousands of microbial genomes shed light on interconnected biogeochemical processes in an aquifer system.</title>
        <authorList>
            <person name="Anantharaman K."/>
            <person name="Brown C.T."/>
            <person name="Hug L.A."/>
            <person name="Sharon I."/>
            <person name="Castelle C.J."/>
            <person name="Probst A.J."/>
            <person name="Thomas B.C."/>
            <person name="Singh A."/>
            <person name="Wilkins M.J."/>
            <person name="Karaoz U."/>
            <person name="Brodie E.L."/>
            <person name="Williams K.H."/>
            <person name="Hubbard S.S."/>
            <person name="Banfield J.F."/>
        </authorList>
    </citation>
    <scope>NUCLEOTIDE SEQUENCE [LARGE SCALE GENOMIC DNA]</scope>
</reference>
<dbReference type="NCBIfam" id="TIGR02937">
    <property type="entry name" value="sigma70-ECF"/>
    <property type="match status" value="1"/>
</dbReference>
<evidence type="ECO:0000256" key="3">
    <source>
        <dbReference type="ARBA" id="ARBA00023082"/>
    </source>
</evidence>
<keyword evidence="3" id="KW-0731">Sigma factor</keyword>
<dbReference type="PANTHER" id="PTHR43133:SF60">
    <property type="entry name" value="RNA POLYMERASE SIGMA FACTOR SIGV"/>
    <property type="match status" value="1"/>
</dbReference>
<dbReference type="InterPro" id="IPR013324">
    <property type="entry name" value="RNA_pol_sigma_r3/r4-like"/>
</dbReference>
<dbReference type="PANTHER" id="PTHR43133">
    <property type="entry name" value="RNA POLYMERASE ECF-TYPE SIGMA FACTO"/>
    <property type="match status" value="1"/>
</dbReference>
<feature type="domain" description="RNA polymerase sigma-70 region 2" evidence="5">
    <location>
        <begin position="38"/>
        <end position="106"/>
    </location>
</feature>
<gene>
    <name evidence="7" type="ORF">A3I30_00730</name>
</gene>
<evidence type="ECO:0000313" key="8">
    <source>
        <dbReference type="Proteomes" id="UP000177197"/>
    </source>
</evidence>
<organism evidence="7 8">
    <name type="scientific">Candidatus Azambacteria bacterium RIFCSPLOWO2_02_FULL_44_14</name>
    <dbReference type="NCBI Taxonomy" id="1797306"/>
    <lineage>
        <taxon>Bacteria</taxon>
        <taxon>Candidatus Azamiibacteriota</taxon>
    </lineage>
</organism>
<evidence type="ECO:0000259" key="5">
    <source>
        <dbReference type="Pfam" id="PF04542"/>
    </source>
</evidence>
<protein>
    <recommendedName>
        <fullName evidence="9">RNA polymerase sigma factor</fullName>
    </recommendedName>
</protein>
<feature type="domain" description="RNA polymerase sigma factor 70 region 4 type 2" evidence="6">
    <location>
        <begin position="141"/>
        <end position="188"/>
    </location>
</feature>
<dbReference type="EMBL" id="MEYV01000019">
    <property type="protein sequence ID" value="OGD39737.1"/>
    <property type="molecule type" value="Genomic_DNA"/>
</dbReference>
<dbReference type="InterPro" id="IPR014284">
    <property type="entry name" value="RNA_pol_sigma-70_dom"/>
</dbReference>
<proteinExistence type="inferred from homology"/>
<keyword evidence="4" id="KW-0804">Transcription</keyword>
<dbReference type="Proteomes" id="UP000177197">
    <property type="component" value="Unassembled WGS sequence"/>
</dbReference>
<keyword evidence="2" id="KW-0805">Transcription regulation</keyword>
<dbReference type="SUPFAM" id="SSF88946">
    <property type="entry name" value="Sigma2 domain of RNA polymerase sigma factors"/>
    <property type="match status" value="1"/>
</dbReference>
<dbReference type="Pfam" id="PF04542">
    <property type="entry name" value="Sigma70_r2"/>
    <property type="match status" value="1"/>
</dbReference>
<accession>A0A1F5CA54</accession>
<dbReference type="GO" id="GO:0006352">
    <property type="term" value="P:DNA-templated transcription initiation"/>
    <property type="evidence" value="ECO:0007669"/>
    <property type="project" value="InterPro"/>
</dbReference>
<dbReference type="Gene3D" id="1.10.10.10">
    <property type="entry name" value="Winged helix-like DNA-binding domain superfamily/Winged helix DNA-binding domain"/>
    <property type="match status" value="1"/>
</dbReference>
<evidence type="ECO:0000256" key="1">
    <source>
        <dbReference type="ARBA" id="ARBA00010641"/>
    </source>
</evidence>
<dbReference type="Pfam" id="PF08281">
    <property type="entry name" value="Sigma70_r4_2"/>
    <property type="match status" value="1"/>
</dbReference>
<evidence type="ECO:0000256" key="4">
    <source>
        <dbReference type="ARBA" id="ARBA00023163"/>
    </source>
</evidence>
<dbReference type="AlphaFoldDB" id="A0A1F5CA54"/>
<comment type="caution">
    <text evidence="7">The sequence shown here is derived from an EMBL/GenBank/DDBJ whole genome shotgun (WGS) entry which is preliminary data.</text>
</comment>
<dbReference type="GO" id="GO:0003677">
    <property type="term" value="F:DNA binding"/>
    <property type="evidence" value="ECO:0007669"/>
    <property type="project" value="InterPro"/>
</dbReference>
<evidence type="ECO:0008006" key="9">
    <source>
        <dbReference type="Google" id="ProtNLM"/>
    </source>
</evidence>
<dbReference type="InterPro" id="IPR013249">
    <property type="entry name" value="RNA_pol_sigma70_r4_t2"/>
</dbReference>
<dbReference type="InterPro" id="IPR036388">
    <property type="entry name" value="WH-like_DNA-bd_sf"/>
</dbReference>
<dbReference type="InterPro" id="IPR039425">
    <property type="entry name" value="RNA_pol_sigma-70-like"/>
</dbReference>
<name>A0A1F5CA54_9BACT</name>